<sequence length="177" mass="20841">MKRDEIGTLCLKRLELIDRLDSGELDKENFILENYKMIAAYDRVGFNVLSVDEGIMKYHYFNTLAKKKMLEADALEYKDPRRSNQLKNEGFDYYIKKDRITLNMLALVDYQGVNAYYIHMNSKSLEGSIYEIDFLEFDRVILHSKDRKILHKLKTAGCFQGVYRDSCIKGYVNTKVY</sequence>
<reference evidence="1 2" key="1">
    <citation type="submission" date="2021-01" db="EMBL/GenBank/DDBJ databases">
        <title>Genomic Encyclopedia of Type Strains, Phase IV (KMG-IV): sequencing the most valuable type-strain genomes for metagenomic binning, comparative biology and taxonomic classification.</title>
        <authorList>
            <person name="Goeker M."/>
        </authorList>
    </citation>
    <scope>NUCLEOTIDE SEQUENCE [LARGE SCALE GENOMIC DNA]</scope>
    <source>
        <strain evidence="1 2">DSM 24436</strain>
    </source>
</reference>
<organism evidence="1 2">
    <name type="scientific">Fusibacter tunisiensis</name>
    <dbReference type="NCBI Taxonomy" id="1008308"/>
    <lineage>
        <taxon>Bacteria</taxon>
        <taxon>Bacillati</taxon>
        <taxon>Bacillota</taxon>
        <taxon>Clostridia</taxon>
        <taxon>Eubacteriales</taxon>
        <taxon>Eubacteriales Family XII. Incertae Sedis</taxon>
        <taxon>Fusibacter</taxon>
    </lineage>
</organism>
<dbReference type="Pfam" id="PF20353">
    <property type="entry name" value="DUF6648"/>
    <property type="match status" value="1"/>
</dbReference>
<gene>
    <name evidence="1" type="ORF">JOC49_001700</name>
</gene>
<keyword evidence="2" id="KW-1185">Reference proteome</keyword>
<dbReference type="InterPro" id="IPR046590">
    <property type="entry name" value="DUF6648"/>
</dbReference>
<protein>
    <submittedName>
        <fullName evidence="1">Uncharacterized protein</fullName>
    </submittedName>
</protein>
<evidence type="ECO:0000313" key="2">
    <source>
        <dbReference type="Proteomes" id="UP000767854"/>
    </source>
</evidence>
<comment type="caution">
    <text evidence="1">The sequence shown here is derived from an EMBL/GenBank/DDBJ whole genome shotgun (WGS) entry which is preliminary data.</text>
</comment>
<name>A0ABS2MS85_9FIRM</name>
<proteinExistence type="predicted"/>
<accession>A0ABS2MS85</accession>
<dbReference type="RefSeq" id="WP_204664296.1">
    <property type="nucleotide sequence ID" value="NZ_JAFBDT010000013.1"/>
</dbReference>
<dbReference type="EMBL" id="JAFBDT010000013">
    <property type="protein sequence ID" value="MBM7562157.1"/>
    <property type="molecule type" value="Genomic_DNA"/>
</dbReference>
<dbReference type="Proteomes" id="UP000767854">
    <property type="component" value="Unassembled WGS sequence"/>
</dbReference>
<evidence type="ECO:0000313" key="1">
    <source>
        <dbReference type="EMBL" id="MBM7562157.1"/>
    </source>
</evidence>